<dbReference type="InterPro" id="IPR027417">
    <property type="entry name" value="P-loop_NTPase"/>
</dbReference>
<dbReference type="CDD" id="cd02022">
    <property type="entry name" value="DPCK"/>
    <property type="match status" value="1"/>
</dbReference>
<dbReference type="GO" id="GO:0005524">
    <property type="term" value="F:ATP binding"/>
    <property type="evidence" value="ECO:0007669"/>
    <property type="project" value="UniProtKB-KW"/>
</dbReference>
<accession>A0AAV9W046</accession>
<dbReference type="HAMAP" id="MF_00376">
    <property type="entry name" value="Dephospho_CoA_kinase"/>
    <property type="match status" value="1"/>
</dbReference>
<name>A0AAV9W046_9PEZI</name>
<dbReference type="SUPFAM" id="SSF52540">
    <property type="entry name" value="P-loop containing nucleoside triphosphate hydrolases"/>
    <property type="match status" value="1"/>
</dbReference>
<evidence type="ECO:0008006" key="6">
    <source>
        <dbReference type="Google" id="ProtNLM"/>
    </source>
</evidence>
<dbReference type="GO" id="GO:0015937">
    <property type="term" value="P:coenzyme A biosynthetic process"/>
    <property type="evidence" value="ECO:0007669"/>
    <property type="project" value="InterPro"/>
</dbReference>
<dbReference type="EMBL" id="JAVHJL010000008">
    <property type="protein sequence ID" value="KAK6498753.1"/>
    <property type="molecule type" value="Genomic_DNA"/>
</dbReference>
<dbReference type="NCBIfam" id="TIGR00152">
    <property type="entry name" value="dephospho-CoA kinase"/>
    <property type="match status" value="1"/>
</dbReference>
<feature type="transmembrane region" description="Helical" evidence="3">
    <location>
        <begin position="221"/>
        <end position="243"/>
    </location>
</feature>
<dbReference type="PANTHER" id="PTHR10695:SF46">
    <property type="entry name" value="BIFUNCTIONAL COENZYME A SYNTHASE-RELATED"/>
    <property type="match status" value="1"/>
</dbReference>
<dbReference type="GO" id="GO:0004140">
    <property type="term" value="F:dephospho-CoA kinase activity"/>
    <property type="evidence" value="ECO:0007669"/>
    <property type="project" value="InterPro"/>
</dbReference>
<keyword evidence="2" id="KW-0067">ATP-binding</keyword>
<keyword evidence="3" id="KW-1133">Transmembrane helix</keyword>
<keyword evidence="3" id="KW-0812">Transmembrane</keyword>
<protein>
    <recommendedName>
        <fullName evidence="6">Dephospho-CoA kinase</fullName>
    </recommendedName>
</protein>
<dbReference type="InterPro" id="IPR001977">
    <property type="entry name" value="Depp_CoAkinase"/>
</dbReference>
<dbReference type="Gene3D" id="3.40.50.300">
    <property type="entry name" value="P-loop containing nucleotide triphosphate hydrolases"/>
    <property type="match status" value="1"/>
</dbReference>
<keyword evidence="3" id="KW-0472">Membrane</keyword>
<keyword evidence="5" id="KW-1185">Reference proteome</keyword>
<proteinExistence type="inferred from homology"/>
<dbReference type="Proteomes" id="UP001370758">
    <property type="component" value="Unassembled WGS sequence"/>
</dbReference>
<evidence type="ECO:0000313" key="4">
    <source>
        <dbReference type="EMBL" id="KAK6498753.1"/>
    </source>
</evidence>
<dbReference type="PROSITE" id="PS51219">
    <property type="entry name" value="DPCK"/>
    <property type="match status" value="1"/>
</dbReference>
<evidence type="ECO:0000313" key="5">
    <source>
        <dbReference type="Proteomes" id="UP001370758"/>
    </source>
</evidence>
<gene>
    <name evidence="4" type="ORF">TWF481_011327</name>
</gene>
<dbReference type="PANTHER" id="PTHR10695">
    <property type="entry name" value="DEPHOSPHO-COA KINASE-RELATED"/>
    <property type="match status" value="1"/>
</dbReference>
<organism evidence="4 5">
    <name type="scientific">Arthrobotrys musiformis</name>
    <dbReference type="NCBI Taxonomy" id="47236"/>
    <lineage>
        <taxon>Eukaryota</taxon>
        <taxon>Fungi</taxon>
        <taxon>Dikarya</taxon>
        <taxon>Ascomycota</taxon>
        <taxon>Pezizomycotina</taxon>
        <taxon>Orbiliomycetes</taxon>
        <taxon>Orbiliales</taxon>
        <taxon>Orbiliaceae</taxon>
        <taxon>Arthrobotrys</taxon>
    </lineage>
</organism>
<evidence type="ECO:0000256" key="3">
    <source>
        <dbReference type="SAM" id="Phobius"/>
    </source>
</evidence>
<sequence length="261" mass="29388">MLLIGLTGGIATGKSTVSKIFSSPPHSLPVIDADSLAHTVILPGTPAYRKILQNFLSTTPGLLHDPESDPNPSPHGASINRKVLGRRVFGTSDANKRDIKILNSIVHPAVRWAIFRGIVHYWLRGHWAVVLDIPLLFESRLDLYCGVSLLVGLEPELQLERLVKRDSFLTRDDAEKRIASQMPLDKKIGFADVVIWNNDSKEELEREIGLFVQRYRSGRPWIWTLAMQVFWPATGVVIAWRLLGNFLKRRRMDAKAAAKQE</sequence>
<evidence type="ECO:0000256" key="2">
    <source>
        <dbReference type="ARBA" id="ARBA00022840"/>
    </source>
</evidence>
<comment type="caution">
    <text evidence="4">The sequence shown here is derived from an EMBL/GenBank/DDBJ whole genome shotgun (WGS) entry which is preliminary data.</text>
</comment>
<dbReference type="AlphaFoldDB" id="A0AAV9W046"/>
<dbReference type="Pfam" id="PF01121">
    <property type="entry name" value="CoaE"/>
    <property type="match status" value="1"/>
</dbReference>
<reference evidence="4 5" key="1">
    <citation type="submission" date="2023-08" db="EMBL/GenBank/DDBJ databases">
        <authorList>
            <person name="Palmer J.M."/>
        </authorList>
    </citation>
    <scope>NUCLEOTIDE SEQUENCE [LARGE SCALE GENOMIC DNA]</scope>
    <source>
        <strain evidence="4 5">TWF481</strain>
    </source>
</reference>
<keyword evidence="1" id="KW-0547">Nucleotide-binding</keyword>
<evidence type="ECO:0000256" key="1">
    <source>
        <dbReference type="ARBA" id="ARBA00022741"/>
    </source>
</evidence>